<dbReference type="InterPro" id="IPR036869">
    <property type="entry name" value="J_dom_sf"/>
</dbReference>
<protein>
    <recommendedName>
        <fullName evidence="3">J domain-containing protein</fullName>
    </recommendedName>
</protein>
<comment type="caution">
    <text evidence="1">The sequence shown here is derived from an EMBL/GenBank/DDBJ whole genome shotgun (WGS) entry which is preliminary data.</text>
</comment>
<sequence>MAAAVGKIGGGWGLPLKNSRRKRTIGSYERVRVVYLSLSASALADHYKTLRIYPGASESEVKKAFRKLALQAVMSDLRGESTASKMEMYEPCDAGPDETTTRGMNYPDWELWEEWMGWEGAGIRDYSSHINPYI</sequence>
<dbReference type="Proteomes" id="UP000836841">
    <property type="component" value="Unassembled WGS sequence"/>
</dbReference>
<evidence type="ECO:0000313" key="2">
    <source>
        <dbReference type="Proteomes" id="UP000836841"/>
    </source>
</evidence>
<gene>
    <name evidence="1" type="ORF">TAV2_LOCUS4363</name>
</gene>
<dbReference type="Gene3D" id="1.10.287.110">
    <property type="entry name" value="DnaJ domain"/>
    <property type="match status" value="1"/>
</dbReference>
<name>A0AAU9RFJ6_THLAR</name>
<dbReference type="EMBL" id="CAJVSB020000069">
    <property type="protein sequence ID" value="CAH2041059.1"/>
    <property type="molecule type" value="Genomic_DNA"/>
</dbReference>
<reference evidence="1 2" key="1">
    <citation type="submission" date="2022-03" db="EMBL/GenBank/DDBJ databases">
        <authorList>
            <person name="Nunn A."/>
            <person name="Chopra R."/>
            <person name="Nunn A."/>
            <person name="Contreras Garrido A."/>
        </authorList>
    </citation>
    <scope>NUCLEOTIDE SEQUENCE [LARGE SCALE GENOMIC DNA]</scope>
</reference>
<evidence type="ECO:0008006" key="3">
    <source>
        <dbReference type="Google" id="ProtNLM"/>
    </source>
</evidence>
<dbReference type="InterPro" id="IPR001623">
    <property type="entry name" value="DnaJ_domain"/>
</dbReference>
<evidence type="ECO:0000313" key="1">
    <source>
        <dbReference type="EMBL" id="CAH2041059.1"/>
    </source>
</evidence>
<dbReference type="SUPFAM" id="SSF46565">
    <property type="entry name" value="Chaperone J-domain"/>
    <property type="match status" value="1"/>
</dbReference>
<keyword evidence="2" id="KW-1185">Reference proteome</keyword>
<proteinExistence type="predicted"/>
<organism evidence="1 2">
    <name type="scientific">Thlaspi arvense</name>
    <name type="common">Field penny-cress</name>
    <dbReference type="NCBI Taxonomy" id="13288"/>
    <lineage>
        <taxon>Eukaryota</taxon>
        <taxon>Viridiplantae</taxon>
        <taxon>Streptophyta</taxon>
        <taxon>Embryophyta</taxon>
        <taxon>Tracheophyta</taxon>
        <taxon>Spermatophyta</taxon>
        <taxon>Magnoliopsida</taxon>
        <taxon>eudicotyledons</taxon>
        <taxon>Gunneridae</taxon>
        <taxon>Pentapetalae</taxon>
        <taxon>rosids</taxon>
        <taxon>malvids</taxon>
        <taxon>Brassicales</taxon>
        <taxon>Brassicaceae</taxon>
        <taxon>Thlaspideae</taxon>
        <taxon>Thlaspi</taxon>
    </lineage>
</organism>
<dbReference type="CDD" id="cd06257">
    <property type="entry name" value="DnaJ"/>
    <property type="match status" value="1"/>
</dbReference>
<accession>A0AAU9RFJ6</accession>
<dbReference type="AlphaFoldDB" id="A0AAU9RFJ6"/>